<feature type="signal peptide" evidence="2">
    <location>
        <begin position="1"/>
        <end position="23"/>
    </location>
</feature>
<dbReference type="InterPro" id="IPR003423">
    <property type="entry name" value="OMP_efflux"/>
</dbReference>
<dbReference type="AlphaFoldDB" id="A0A2T4D939"/>
<dbReference type="Proteomes" id="UP000241514">
    <property type="component" value="Unassembled WGS sequence"/>
</dbReference>
<gene>
    <name evidence="4" type="ORF">C9928_00160</name>
    <name evidence="3" type="ORF">C9986_00655</name>
</gene>
<accession>A0A2T4D939</accession>
<sequence length="415" mass="46798">MKLLNFVIAAMVFIQLTPSAVIASELTLREALQRSIQSSPSLQKYPYQQRMAEAQKLQASLRPNPTVGVELENINLSGANSGVDAIQATLSFSQLVELGGKREQRLAFASAQERQINAEFQYTKISVLAETTERFYNVLRLQEIATWNQLQQKRIADALVIAEDRIKAGVAPSSELTRIRLQQSQLIADYDEIRGHLTEAITKLSAMWATEPDFVEVQGKLPQRIQLPTKAKVDTAVNEAPEYLRLLDSERLLAAKASAIESASTADLTLGFGVRYNNEFDESGLVFQASMPLQLTNPNLGVIQSNKAERELILMQQRVVREQLRMQARAIHARLQTNYTYLEDIQEQLLPLAQQLNRETRAGYMTGIHSLLVVLDAQQELAQLEYEQITRRHAMYQDILELERMTGQVFLESAL</sequence>
<dbReference type="GO" id="GO:0015562">
    <property type="term" value="F:efflux transmembrane transporter activity"/>
    <property type="evidence" value="ECO:0007669"/>
    <property type="project" value="InterPro"/>
</dbReference>
<evidence type="ECO:0000256" key="2">
    <source>
        <dbReference type="SAM" id="SignalP"/>
    </source>
</evidence>
<dbReference type="SUPFAM" id="SSF56954">
    <property type="entry name" value="Outer membrane efflux proteins (OEP)"/>
    <property type="match status" value="1"/>
</dbReference>
<dbReference type="Gene3D" id="1.20.1600.10">
    <property type="entry name" value="Outer membrane efflux proteins (OEP)"/>
    <property type="match status" value="1"/>
</dbReference>
<dbReference type="PANTHER" id="PTHR30203:SF24">
    <property type="entry name" value="BLR4935 PROTEIN"/>
    <property type="match status" value="1"/>
</dbReference>
<feature type="chain" id="PRO_5036050538" evidence="2">
    <location>
        <begin position="24"/>
        <end position="415"/>
    </location>
</feature>
<dbReference type="EMBL" id="PYVG01000001">
    <property type="protein sequence ID" value="PTB90351.1"/>
    <property type="molecule type" value="Genomic_DNA"/>
</dbReference>
<evidence type="ECO:0000313" key="3">
    <source>
        <dbReference type="EMBL" id="PTB83200.1"/>
    </source>
</evidence>
<dbReference type="EMBL" id="PYVS01000006">
    <property type="protein sequence ID" value="PTB83200.1"/>
    <property type="molecule type" value="Genomic_DNA"/>
</dbReference>
<reference evidence="5 6" key="1">
    <citation type="submission" date="2018-03" db="EMBL/GenBank/DDBJ databases">
        <title>Cross-interface Injection: A General Nanoliter Liquid Handling Method Applied to Single Cells Genome Amplification Automated Nanoliter Liquid Handling Applied to Single Cell Multiple Displacement Amplification.</title>
        <authorList>
            <person name="Yun J."/>
            <person name="Xu P."/>
            <person name="Xu J."/>
            <person name="Dai X."/>
            <person name="Wang Y."/>
            <person name="Zheng X."/>
            <person name="Cao C."/>
            <person name="Yi Q."/>
            <person name="Zhu Y."/>
            <person name="Wang L."/>
            <person name="Dong Z."/>
            <person name="Huang Y."/>
            <person name="Huang L."/>
            <person name="Du W."/>
        </authorList>
    </citation>
    <scope>NUCLEOTIDE SEQUENCE [LARGE SCALE GENOMIC DNA]</scope>
    <source>
        <strain evidence="4 5">A9-4</strain>
        <strain evidence="3 6">Z-E1-2</strain>
    </source>
</reference>
<organism evidence="3 6">
    <name type="scientific">Pseudidiomarina aestuarii</name>
    <dbReference type="NCBI Taxonomy" id="624146"/>
    <lineage>
        <taxon>Bacteria</taxon>
        <taxon>Pseudomonadati</taxon>
        <taxon>Pseudomonadota</taxon>
        <taxon>Gammaproteobacteria</taxon>
        <taxon>Alteromonadales</taxon>
        <taxon>Idiomarinaceae</taxon>
        <taxon>Pseudidiomarina</taxon>
    </lineage>
</organism>
<proteinExistence type="inferred from homology"/>
<dbReference type="InterPro" id="IPR010131">
    <property type="entry name" value="MdtP/NodT-like"/>
</dbReference>
<protein>
    <submittedName>
        <fullName evidence="3">TolC family protein</fullName>
    </submittedName>
</protein>
<keyword evidence="2" id="KW-0732">Signal</keyword>
<comment type="caution">
    <text evidence="3">The sequence shown here is derived from an EMBL/GenBank/DDBJ whole genome shotgun (WGS) entry which is preliminary data.</text>
</comment>
<evidence type="ECO:0000313" key="4">
    <source>
        <dbReference type="EMBL" id="PTB90351.1"/>
    </source>
</evidence>
<dbReference type="Pfam" id="PF02321">
    <property type="entry name" value="OEP"/>
    <property type="match status" value="1"/>
</dbReference>
<comment type="similarity">
    <text evidence="1">Belongs to the outer membrane factor (OMF) (TC 1.B.17) family.</text>
</comment>
<evidence type="ECO:0000313" key="5">
    <source>
        <dbReference type="Proteomes" id="UP000241514"/>
    </source>
</evidence>
<dbReference type="RefSeq" id="WP_417657571.1">
    <property type="nucleotide sequence ID" value="NZ_JBLXDX010000004.1"/>
</dbReference>
<dbReference type="PANTHER" id="PTHR30203">
    <property type="entry name" value="OUTER MEMBRANE CATION EFFLUX PROTEIN"/>
    <property type="match status" value="1"/>
</dbReference>
<evidence type="ECO:0000256" key="1">
    <source>
        <dbReference type="ARBA" id="ARBA00007613"/>
    </source>
</evidence>
<evidence type="ECO:0000313" key="6">
    <source>
        <dbReference type="Proteomes" id="UP000243022"/>
    </source>
</evidence>
<name>A0A2T4D939_9GAMM</name>
<dbReference type="Proteomes" id="UP000243022">
    <property type="component" value="Unassembled WGS sequence"/>
</dbReference>